<evidence type="ECO:0000256" key="5">
    <source>
        <dbReference type="ARBA" id="ARBA00023015"/>
    </source>
</evidence>
<evidence type="ECO:0000256" key="8">
    <source>
        <dbReference type="PROSITE-ProRule" id="PRU00169"/>
    </source>
</evidence>
<feature type="domain" description="HTH araC/xylS-type" evidence="9">
    <location>
        <begin position="409"/>
        <end position="508"/>
    </location>
</feature>
<proteinExistence type="predicted"/>
<dbReference type="Gene3D" id="1.10.10.60">
    <property type="entry name" value="Homeodomain-like"/>
    <property type="match status" value="2"/>
</dbReference>
<dbReference type="SMART" id="SM00342">
    <property type="entry name" value="HTH_ARAC"/>
    <property type="match status" value="1"/>
</dbReference>
<dbReference type="OrthoDB" id="342399at2"/>
<sequence length="514" mass="59963">MKKIFLIDDEKVIREGIKNSVDWAKEGFEFCGDAPDGEIALPLIEKYKPDIVITDIRMPFMDGLQVSRILRDRMPRIKVIILSGHDEFEYAREAMRIQVSEYCLKPVSAQDLIEVLQRVSASIEEEESAKKQMLDLQYQAKQNVVLSRDNFLIELCNGIYSTAEAIKKASELNIELISSYYYVLILETDVKEIPAIDWILKNYSSLVFKRRKTQTVFLMKNESKQQLELEIEAIREQLLLEPDSLSFGFGKVKSRIQGIAESFEEADKEKSFSVHITEKYNVDNSEVDTKSNKELHQFNRNDLIHFLKFGDTSKIDEFSESYSSYLKAANVRTPFFIYYFLMDFTTTITHYIKDQNNDTDDILQQINGLEVKMSWIKEYFEIVDYMKELLNLVINFREQVNSKFGTIIQKTKDYIHDQYSDPKLSLQTIAKKVNVSASYLSHMFSQETGETLIEYLTRIRIDRAKEFLKTTNDKTYEIAYKVGYSDSHYFCHSFKKITGMTTKQFKSHGQIIPL</sequence>
<keyword evidence="5" id="KW-0805">Transcription regulation</keyword>
<evidence type="ECO:0000259" key="10">
    <source>
        <dbReference type="PROSITE" id="PS50110"/>
    </source>
</evidence>
<dbReference type="SUPFAM" id="SSF52172">
    <property type="entry name" value="CheY-like"/>
    <property type="match status" value="1"/>
</dbReference>
<keyword evidence="4" id="KW-0902">Two-component regulatory system</keyword>
<dbReference type="InterPro" id="IPR011006">
    <property type="entry name" value="CheY-like_superfamily"/>
</dbReference>
<reference evidence="11" key="1">
    <citation type="submission" date="2019-11" db="EMBL/GenBank/DDBJ databases">
        <authorList>
            <person name="Li J."/>
        </authorList>
    </citation>
    <scope>NUCLEOTIDE SEQUENCE</scope>
    <source>
        <strain evidence="11">B6B</strain>
    </source>
</reference>
<accession>A0A6A8D8L9</accession>
<dbReference type="InterPro" id="IPR009057">
    <property type="entry name" value="Homeodomain-like_sf"/>
</dbReference>
<dbReference type="Proteomes" id="UP000799092">
    <property type="component" value="Unassembled WGS sequence"/>
</dbReference>
<dbReference type="EMBL" id="WJNG01000003">
    <property type="protein sequence ID" value="MRH41944.1"/>
    <property type="molecule type" value="Genomic_DNA"/>
</dbReference>
<dbReference type="Pfam" id="PF00072">
    <property type="entry name" value="Response_reg"/>
    <property type="match status" value="1"/>
</dbReference>
<evidence type="ECO:0000256" key="6">
    <source>
        <dbReference type="ARBA" id="ARBA00023125"/>
    </source>
</evidence>
<dbReference type="PANTHER" id="PTHR42713">
    <property type="entry name" value="HISTIDINE KINASE-RELATED"/>
    <property type="match status" value="1"/>
</dbReference>
<comment type="subcellular location">
    <subcellularLocation>
        <location evidence="1">Cytoplasm</location>
    </subcellularLocation>
</comment>
<feature type="modified residue" description="4-aspartylphosphate" evidence="8">
    <location>
        <position position="55"/>
    </location>
</feature>
<dbReference type="PROSITE" id="PS50110">
    <property type="entry name" value="RESPONSE_REGULATORY"/>
    <property type="match status" value="1"/>
</dbReference>
<comment type="caution">
    <text evidence="11">The sequence shown here is derived from an EMBL/GenBank/DDBJ whole genome shotgun (WGS) entry which is preliminary data.</text>
</comment>
<dbReference type="PANTHER" id="PTHR42713:SF3">
    <property type="entry name" value="TRANSCRIPTIONAL REGULATORY PROTEIN HPTR"/>
    <property type="match status" value="1"/>
</dbReference>
<dbReference type="Pfam" id="PF12833">
    <property type="entry name" value="HTH_18"/>
    <property type="match status" value="1"/>
</dbReference>
<dbReference type="InterPro" id="IPR001789">
    <property type="entry name" value="Sig_transdc_resp-reg_receiver"/>
</dbReference>
<evidence type="ECO:0000313" key="11">
    <source>
        <dbReference type="EMBL" id="MRH41944.1"/>
    </source>
</evidence>
<keyword evidence="7" id="KW-0804">Transcription</keyword>
<name>A0A6A8D8L9_9BACI</name>
<dbReference type="GO" id="GO:0043565">
    <property type="term" value="F:sequence-specific DNA binding"/>
    <property type="evidence" value="ECO:0007669"/>
    <property type="project" value="InterPro"/>
</dbReference>
<organism evidence="11 12">
    <name type="scientific">Aquibacillus halophilus</name>
    <dbReference type="NCBI Taxonomy" id="930132"/>
    <lineage>
        <taxon>Bacteria</taxon>
        <taxon>Bacillati</taxon>
        <taxon>Bacillota</taxon>
        <taxon>Bacilli</taxon>
        <taxon>Bacillales</taxon>
        <taxon>Bacillaceae</taxon>
        <taxon>Aquibacillus</taxon>
    </lineage>
</organism>
<dbReference type="SMART" id="SM00448">
    <property type="entry name" value="REC"/>
    <property type="match status" value="1"/>
</dbReference>
<evidence type="ECO:0000256" key="2">
    <source>
        <dbReference type="ARBA" id="ARBA00022490"/>
    </source>
</evidence>
<dbReference type="CDD" id="cd17536">
    <property type="entry name" value="REC_YesN-like"/>
    <property type="match status" value="1"/>
</dbReference>
<dbReference type="InterPro" id="IPR051552">
    <property type="entry name" value="HptR"/>
</dbReference>
<evidence type="ECO:0000256" key="3">
    <source>
        <dbReference type="ARBA" id="ARBA00022553"/>
    </source>
</evidence>
<dbReference type="Pfam" id="PF17853">
    <property type="entry name" value="GGDEF_2"/>
    <property type="match status" value="1"/>
</dbReference>
<feature type="domain" description="Response regulatory" evidence="10">
    <location>
        <begin position="3"/>
        <end position="120"/>
    </location>
</feature>
<dbReference type="GO" id="GO:0005737">
    <property type="term" value="C:cytoplasm"/>
    <property type="evidence" value="ECO:0007669"/>
    <property type="project" value="UniProtKB-SubCell"/>
</dbReference>
<dbReference type="AlphaFoldDB" id="A0A6A8D8L9"/>
<keyword evidence="3 8" id="KW-0597">Phosphoprotein</keyword>
<evidence type="ECO:0000313" key="12">
    <source>
        <dbReference type="Proteomes" id="UP000799092"/>
    </source>
</evidence>
<dbReference type="GO" id="GO:0003700">
    <property type="term" value="F:DNA-binding transcription factor activity"/>
    <property type="evidence" value="ECO:0007669"/>
    <property type="project" value="InterPro"/>
</dbReference>
<dbReference type="GO" id="GO:0000160">
    <property type="term" value="P:phosphorelay signal transduction system"/>
    <property type="evidence" value="ECO:0007669"/>
    <property type="project" value="UniProtKB-KW"/>
</dbReference>
<protein>
    <submittedName>
        <fullName evidence="11">Response regulator</fullName>
    </submittedName>
</protein>
<keyword evidence="12" id="KW-1185">Reference proteome</keyword>
<evidence type="ECO:0000259" key="9">
    <source>
        <dbReference type="PROSITE" id="PS01124"/>
    </source>
</evidence>
<dbReference type="Gene3D" id="3.40.50.2300">
    <property type="match status" value="1"/>
</dbReference>
<dbReference type="PROSITE" id="PS01124">
    <property type="entry name" value="HTH_ARAC_FAMILY_2"/>
    <property type="match status" value="1"/>
</dbReference>
<dbReference type="InterPro" id="IPR041522">
    <property type="entry name" value="CdaR_GGDEF"/>
</dbReference>
<dbReference type="InterPro" id="IPR018060">
    <property type="entry name" value="HTH_AraC"/>
</dbReference>
<keyword evidence="2" id="KW-0963">Cytoplasm</keyword>
<dbReference type="RefSeq" id="WP_153735608.1">
    <property type="nucleotide sequence ID" value="NZ_WJNG01000003.1"/>
</dbReference>
<gene>
    <name evidence="11" type="ORF">GH741_04555</name>
</gene>
<keyword evidence="6" id="KW-0238">DNA-binding</keyword>
<dbReference type="SUPFAM" id="SSF46689">
    <property type="entry name" value="Homeodomain-like"/>
    <property type="match status" value="2"/>
</dbReference>
<evidence type="ECO:0000256" key="7">
    <source>
        <dbReference type="ARBA" id="ARBA00023163"/>
    </source>
</evidence>
<evidence type="ECO:0000256" key="4">
    <source>
        <dbReference type="ARBA" id="ARBA00023012"/>
    </source>
</evidence>
<evidence type="ECO:0000256" key="1">
    <source>
        <dbReference type="ARBA" id="ARBA00004496"/>
    </source>
</evidence>